<evidence type="ECO:0000313" key="5">
    <source>
        <dbReference type="Proteomes" id="UP000233565"/>
    </source>
</evidence>
<dbReference type="Proteomes" id="UP000233565">
    <property type="component" value="Unassembled WGS sequence"/>
</dbReference>
<feature type="transmembrane region" description="Helical" evidence="1">
    <location>
        <begin position="45"/>
        <end position="70"/>
    </location>
</feature>
<dbReference type="Proteomes" id="UP000199113">
    <property type="component" value="Unassembled WGS sequence"/>
</dbReference>
<dbReference type="STRING" id="748909.SAMN05192575_11089"/>
<accession>A0A1I1AR08</accession>
<dbReference type="EMBL" id="PJBV01000019">
    <property type="protein sequence ID" value="PKH40335.1"/>
    <property type="molecule type" value="Genomic_DNA"/>
</dbReference>
<keyword evidence="1" id="KW-0812">Transmembrane</keyword>
<evidence type="ECO:0000256" key="1">
    <source>
        <dbReference type="SAM" id="Phobius"/>
    </source>
</evidence>
<evidence type="ECO:0000313" key="4">
    <source>
        <dbReference type="Proteomes" id="UP000199113"/>
    </source>
</evidence>
<dbReference type="AlphaFoldDB" id="A0A1I1AR08"/>
<dbReference type="EMBL" id="FOKC01000010">
    <property type="protein sequence ID" value="SFB40471.1"/>
    <property type="molecule type" value="Genomic_DNA"/>
</dbReference>
<gene>
    <name evidence="2" type="ORF">CXG46_13170</name>
    <name evidence="3" type="ORF">SAMN05192575_11089</name>
</gene>
<organism evidence="3 4">
    <name type="scientific">Nocardioides alpinus</name>
    <dbReference type="NCBI Taxonomy" id="748909"/>
    <lineage>
        <taxon>Bacteria</taxon>
        <taxon>Bacillati</taxon>
        <taxon>Actinomycetota</taxon>
        <taxon>Actinomycetes</taxon>
        <taxon>Propionibacteriales</taxon>
        <taxon>Nocardioidaceae</taxon>
        <taxon>Nocardioides</taxon>
    </lineage>
</organism>
<feature type="transmembrane region" description="Helical" evidence="1">
    <location>
        <begin position="82"/>
        <end position="103"/>
    </location>
</feature>
<keyword evidence="5" id="KW-1185">Reference proteome</keyword>
<reference evidence="2 5" key="2">
    <citation type="submission" date="2017-12" db="EMBL/GenBank/DDBJ databases">
        <title>Pharmacopeia of the Arctic Ocean.</title>
        <authorList>
            <person name="Collins E."/>
            <person name="Ducluzeau A.-L."/>
        </authorList>
    </citation>
    <scope>NUCLEOTIDE SEQUENCE [LARGE SCALE GENOMIC DNA]</scope>
    <source>
        <strain evidence="2 5">DSM 23325</strain>
    </source>
</reference>
<proteinExistence type="predicted"/>
<feature type="transmembrane region" description="Helical" evidence="1">
    <location>
        <begin position="115"/>
        <end position="135"/>
    </location>
</feature>
<sequence>MTGGYRVEWRWFLMGPLLGYVSGLVAVALVGVLPWPPLLLLTVPLGLLVGGPIGAAVGLVAGVPLALLVGPHLSLRTAVFRAAALGAVMPPAVLLLGVALVPALPWTDGGLASSITWLGAYPYGAAAVLGGLVAARTAQVDMPRTGLS</sequence>
<keyword evidence="1" id="KW-1133">Transmembrane helix</keyword>
<evidence type="ECO:0000313" key="3">
    <source>
        <dbReference type="EMBL" id="SFB40471.1"/>
    </source>
</evidence>
<evidence type="ECO:0000313" key="2">
    <source>
        <dbReference type="EMBL" id="PKH40335.1"/>
    </source>
</evidence>
<keyword evidence="1" id="KW-0472">Membrane</keyword>
<feature type="transmembrane region" description="Helical" evidence="1">
    <location>
        <begin position="12"/>
        <end position="33"/>
    </location>
</feature>
<name>A0A1I1AR08_9ACTN</name>
<protein>
    <submittedName>
        <fullName evidence="3">Uncharacterized protein</fullName>
    </submittedName>
</protein>
<reference evidence="3" key="1">
    <citation type="submission" date="2016-10" db="EMBL/GenBank/DDBJ databases">
        <authorList>
            <person name="de Groot N.N."/>
        </authorList>
    </citation>
    <scope>NUCLEOTIDE SEQUENCE [LARGE SCALE GENOMIC DNA]</scope>
    <source>
        <strain evidence="3">CGMCC 1.10697</strain>
    </source>
</reference>